<evidence type="ECO:0000313" key="3">
    <source>
        <dbReference type="EMBL" id="SMC47114.1"/>
    </source>
</evidence>
<sequence>MTSIFRKNALISILFGFSLSFLSQSLLAKEAPKHQKHEIIVAKVIGISDGDTITLLNDDNSQLKIRLAGIDCPEKNQAFGNRAKRLLSEKVFGNVVRVEIRGIDRYNRTLGIVRLGEEDINEYLIHEGVAWHYKHYAKDQPAEEAKRYDLAQEFAKKTKKGLWIQENPTPPWEFREQRRKGEIKPEL</sequence>
<feature type="compositionally biased region" description="Basic and acidic residues" evidence="1">
    <location>
        <begin position="173"/>
        <end position="187"/>
    </location>
</feature>
<organism evidence="3 4">
    <name type="scientific">Polynucleobacter kasalickyi</name>
    <dbReference type="NCBI Taxonomy" id="1938817"/>
    <lineage>
        <taxon>Bacteria</taxon>
        <taxon>Pseudomonadati</taxon>
        <taxon>Pseudomonadota</taxon>
        <taxon>Betaproteobacteria</taxon>
        <taxon>Burkholderiales</taxon>
        <taxon>Burkholderiaceae</taxon>
        <taxon>Polynucleobacter</taxon>
    </lineage>
</organism>
<dbReference type="RefSeq" id="WP_084283241.1">
    <property type="nucleotide sequence ID" value="NZ_FWXJ01000005.1"/>
</dbReference>
<protein>
    <submittedName>
        <fullName evidence="3">Endonuclease YncB, thermonuclease family</fullName>
    </submittedName>
</protein>
<dbReference type="PANTHER" id="PTHR12302:SF26">
    <property type="entry name" value="BLR1266 PROTEIN"/>
    <property type="match status" value="1"/>
</dbReference>
<dbReference type="GO" id="GO:0004519">
    <property type="term" value="F:endonuclease activity"/>
    <property type="evidence" value="ECO:0007669"/>
    <property type="project" value="UniProtKB-KW"/>
</dbReference>
<feature type="region of interest" description="Disordered" evidence="1">
    <location>
        <begin position="165"/>
        <end position="187"/>
    </location>
</feature>
<evidence type="ECO:0000313" key="4">
    <source>
        <dbReference type="Proteomes" id="UP000192708"/>
    </source>
</evidence>
<dbReference type="SMART" id="SM00318">
    <property type="entry name" value="SNc"/>
    <property type="match status" value="1"/>
</dbReference>
<dbReference type="STRING" id="1938817.SAMN06296008_10581"/>
<dbReference type="InterPro" id="IPR002071">
    <property type="entry name" value="Thermonucl_AS"/>
</dbReference>
<dbReference type="PROSITE" id="PS50830">
    <property type="entry name" value="TNASE_3"/>
    <property type="match status" value="1"/>
</dbReference>
<reference evidence="3 4" key="1">
    <citation type="submission" date="2017-04" db="EMBL/GenBank/DDBJ databases">
        <authorList>
            <person name="Afonso C.L."/>
            <person name="Miller P.J."/>
            <person name="Scott M.A."/>
            <person name="Spackman E."/>
            <person name="Goraichik I."/>
            <person name="Dimitrov K.M."/>
            <person name="Suarez D.L."/>
            <person name="Swayne D.E."/>
        </authorList>
    </citation>
    <scope>NUCLEOTIDE SEQUENCE [LARGE SCALE GENOMIC DNA]</scope>
    <source>
        <strain evidence="3 4">VK13</strain>
    </source>
</reference>
<dbReference type="EMBL" id="FWXJ01000005">
    <property type="protein sequence ID" value="SMC47114.1"/>
    <property type="molecule type" value="Genomic_DNA"/>
</dbReference>
<name>A0A1W1ZFC8_9BURK</name>
<keyword evidence="4" id="KW-1185">Reference proteome</keyword>
<dbReference type="Proteomes" id="UP000192708">
    <property type="component" value="Unassembled WGS sequence"/>
</dbReference>
<keyword evidence="3" id="KW-0540">Nuclease</keyword>
<feature type="domain" description="TNase-like" evidence="2">
    <location>
        <begin position="38"/>
        <end position="165"/>
    </location>
</feature>
<keyword evidence="3" id="KW-0255">Endonuclease</keyword>
<dbReference type="InterPro" id="IPR016071">
    <property type="entry name" value="Staphylococal_nuclease_OB-fold"/>
</dbReference>
<accession>A0A1W1ZFC8</accession>
<dbReference type="Pfam" id="PF00565">
    <property type="entry name" value="SNase"/>
    <property type="match status" value="1"/>
</dbReference>
<dbReference type="PROSITE" id="PS01123">
    <property type="entry name" value="TNASE_1"/>
    <property type="match status" value="1"/>
</dbReference>
<dbReference type="SUPFAM" id="SSF50199">
    <property type="entry name" value="Staphylococcal nuclease"/>
    <property type="match status" value="1"/>
</dbReference>
<dbReference type="GO" id="GO:0003676">
    <property type="term" value="F:nucleic acid binding"/>
    <property type="evidence" value="ECO:0007669"/>
    <property type="project" value="InterPro"/>
</dbReference>
<evidence type="ECO:0000259" key="2">
    <source>
        <dbReference type="PROSITE" id="PS50830"/>
    </source>
</evidence>
<keyword evidence="3" id="KW-0378">Hydrolase</keyword>
<dbReference type="OrthoDB" id="9805504at2"/>
<gene>
    <name evidence="3" type="ORF">SAMN06296008_10581</name>
</gene>
<dbReference type="PANTHER" id="PTHR12302">
    <property type="entry name" value="EBNA2 BINDING PROTEIN P100"/>
    <property type="match status" value="1"/>
</dbReference>
<dbReference type="Gene3D" id="2.40.50.90">
    <property type="match status" value="1"/>
</dbReference>
<dbReference type="InterPro" id="IPR035437">
    <property type="entry name" value="SNase_OB-fold_sf"/>
</dbReference>
<proteinExistence type="predicted"/>
<dbReference type="AlphaFoldDB" id="A0A1W1ZFC8"/>
<evidence type="ECO:0000256" key="1">
    <source>
        <dbReference type="SAM" id="MobiDB-lite"/>
    </source>
</evidence>